<evidence type="ECO:0000313" key="2">
    <source>
        <dbReference type="Proteomes" id="UP001448207"/>
    </source>
</evidence>
<sequence length="179" mass="20360">MGYRQGLIIMKNELIELGIAEKPLDNDTNKIIDRRLRCPKGMKDVQLELFKKVKHDPKIMSNLNLVEITTFGISLYIDILDFPAIFILRITRLTDLTVPANVEYVHIDLLPLMASLLSLKTIIDETSALLSQADKDANLRSSLKRSFSKDSNSKISQITCAKCQVTRKQQNQTNKNSRK</sequence>
<dbReference type="EMBL" id="JBCLYO010000012">
    <property type="protein sequence ID" value="KAL0084473.1"/>
    <property type="molecule type" value="Genomic_DNA"/>
</dbReference>
<protein>
    <submittedName>
        <fullName evidence="1">Uncharacterized protein</fullName>
    </submittedName>
</protein>
<gene>
    <name evidence="1" type="ORF">J3Q64DRAFT_1747805</name>
</gene>
<comment type="caution">
    <text evidence="1">The sequence shown here is derived from an EMBL/GenBank/DDBJ whole genome shotgun (WGS) entry which is preliminary data.</text>
</comment>
<evidence type="ECO:0000313" key="1">
    <source>
        <dbReference type="EMBL" id="KAL0084473.1"/>
    </source>
</evidence>
<keyword evidence="2" id="KW-1185">Reference proteome</keyword>
<name>A0ABR3AWZ8_PHYBL</name>
<proteinExistence type="predicted"/>
<accession>A0ABR3AWZ8</accession>
<dbReference type="Proteomes" id="UP001448207">
    <property type="component" value="Unassembled WGS sequence"/>
</dbReference>
<reference evidence="1 2" key="1">
    <citation type="submission" date="2024-04" db="EMBL/GenBank/DDBJ databases">
        <title>Symmetric and asymmetric DNA N6-adenine methylation regulates different biological responses in Mucorales.</title>
        <authorList>
            <consortium name="Lawrence Berkeley National Laboratory"/>
            <person name="Lax C."/>
            <person name="Mondo S.J."/>
            <person name="Osorio-Concepcion M."/>
            <person name="Muszewska A."/>
            <person name="Corrochano-Luque M."/>
            <person name="Gutierrez G."/>
            <person name="Riley R."/>
            <person name="Lipzen A."/>
            <person name="Guo J."/>
            <person name="Hundley H."/>
            <person name="Amirebrahimi M."/>
            <person name="Ng V."/>
            <person name="Lorenzo-Gutierrez D."/>
            <person name="Binder U."/>
            <person name="Yang J."/>
            <person name="Song Y."/>
            <person name="Canovas D."/>
            <person name="Navarro E."/>
            <person name="Freitag M."/>
            <person name="Gabaldon T."/>
            <person name="Grigoriev I.V."/>
            <person name="Corrochano L.M."/>
            <person name="Nicolas F.E."/>
            <person name="Garre V."/>
        </authorList>
    </citation>
    <scope>NUCLEOTIDE SEQUENCE [LARGE SCALE GENOMIC DNA]</scope>
    <source>
        <strain evidence="1 2">L51</strain>
    </source>
</reference>
<organism evidence="1 2">
    <name type="scientific">Phycomyces blakesleeanus</name>
    <dbReference type="NCBI Taxonomy" id="4837"/>
    <lineage>
        <taxon>Eukaryota</taxon>
        <taxon>Fungi</taxon>
        <taxon>Fungi incertae sedis</taxon>
        <taxon>Mucoromycota</taxon>
        <taxon>Mucoromycotina</taxon>
        <taxon>Mucoromycetes</taxon>
        <taxon>Mucorales</taxon>
        <taxon>Phycomycetaceae</taxon>
        <taxon>Phycomyces</taxon>
    </lineage>
</organism>